<keyword evidence="10" id="KW-1185">Reference proteome</keyword>
<evidence type="ECO:0000313" key="11">
    <source>
        <dbReference type="Proteomes" id="UP000484547"/>
    </source>
</evidence>
<keyword evidence="3 6" id="KW-0812">Transmembrane</keyword>
<evidence type="ECO:0000256" key="2">
    <source>
        <dbReference type="ARBA" id="ARBA00022475"/>
    </source>
</evidence>
<dbReference type="InterPro" id="IPR026022">
    <property type="entry name" value="PhoU_dom"/>
</dbReference>
<dbReference type="Pfam" id="PF02690">
    <property type="entry name" value="Na_Pi_cotrans"/>
    <property type="match status" value="2"/>
</dbReference>
<evidence type="ECO:0000256" key="6">
    <source>
        <dbReference type="SAM" id="Phobius"/>
    </source>
</evidence>
<keyword evidence="4 6" id="KW-1133">Transmembrane helix</keyword>
<feature type="transmembrane region" description="Helical" evidence="6">
    <location>
        <begin position="172"/>
        <end position="197"/>
    </location>
</feature>
<dbReference type="OrthoDB" id="9763003at2"/>
<feature type="transmembrane region" description="Helical" evidence="6">
    <location>
        <begin position="209"/>
        <end position="231"/>
    </location>
</feature>
<dbReference type="GO" id="GO:0005886">
    <property type="term" value="C:plasma membrane"/>
    <property type="evidence" value="ECO:0007669"/>
    <property type="project" value="UniProtKB-SubCell"/>
</dbReference>
<evidence type="ECO:0000313" key="8">
    <source>
        <dbReference type="EMBL" id="MTT76196.1"/>
    </source>
</evidence>
<organism evidence="8 11">
    <name type="scientific">Phascolarctobacterium faecium</name>
    <dbReference type="NCBI Taxonomy" id="33025"/>
    <lineage>
        <taxon>Bacteria</taxon>
        <taxon>Bacillati</taxon>
        <taxon>Bacillota</taxon>
        <taxon>Negativicutes</taxon>
        <taxon>Acidaminococcales</taxon>
        <taxon>Acidaminococcaceae</taxon>
        <taxon>Phascolarctobacterium</taxon>
    </lineage>
</organism>
<feature type="transmembrane region" description="Helical" evidence="6">
    <location>
        <begin position="243"/>
        <end position="265"/>
    </location>
</feature>
<dbReference type="GO" id="GO:0005436">
    <property type="term" value="F:sodium:phosphate symporter activity"/>
    <property type="evidence" value="ECO:0007669"/>
    <property type="project" value="InterPro"/>
</dbReference>
<evidence type="ECO:0000256" key="3">
    <source>
        <dbReference type="ARBA" id="ARBA00022692"/>
    </source>
</evidence>
<proteinExistence type="predicted"/>
<dbReference type="GO" id="GO:0044341">
    <property type="term" value="P:sodium-dependent phosphate transport"/>
    <property type="evidence" value="ECO:0007669"/>
    <property type="project" value="InterPro"/>
</dbReference>
<dbReference type="AlphaFoldDB" id="A0A3G9GZW7"/>
<feature type="transmembrane region" description="Helical" evidence="6">
    <location>
        <begin position="104"/>
        <end position="122"/>
    </location>
</feature>
<dbReference type="EMBL" id="WNBM01000005">
    <property type="protein sequence ID" value="MTT76196.1"/>
    <property type="molecule type" value="Genomic_DNA"/>
</dbReference>
<feature type="domain" description="PhoU" evidence="7">
    <location>
        <begin position="341"/>
        <end position="427"/>
    </location>
</feature>
<keyword evidence="2" id="KW-1003">Cell membrane</keyword>
<feature type="transmembrane region" description="Helical" evidence="6">
    <location>
        <begin position="129"/>
        <end position="152"/>
    </location>
</feature>
<evidence type="ECO:0000313" key="10">
    <source>
        <dbReference type="Proteomes" id="UP000443070"/>
    </source>
</evidence>
<accession>A0A3G9GZW7</accession>
<feature type="transmembrane region" description="Helical" evidence="6">
    <location>
        <begin position="70"/>
        <end position="92"/>
    </location>
</feature>
<evidence type="ECO:0000256" key="1">
    <source>
        <dbReference type="ARBA" id="ARBA00004651"/>
    </source>
</evidence>
<dbReference type="InterPro" id="IPR003841">
    <property type="entry name" value="Na/Pi_transpt"/>
</dbReference>
<dbReference type="NCBIfam" id="TIGR00704">
    <property type="entry name" value="NaPi_cotrn_rel"/>
    <property type="match status" value="1"/>
</dbReference>
<feature type="transmembrane region" description="Helical" evidence="6">
    <location>
        <begin position="277"/>
        <end position="300"/>
    </location>
</feature>
<keyword evidence="5 6" id="KW-0472">Membrane</keyword>
<dbReference type="Proteomes" id="UP000484547">
    <property type="component" value="Unassembled WGS sequence"/>
</dbReference>
<dbReference type="PANTHER" id="PTHR10010:SF46">
    <property type="entry name" value="SODIUM-DEPENDENT PHOSPHATE TRANSPORT PROTEIN 2B"/>
    <property type="match status" value="1"/>
</dbReference>
<evidence type="ECO:0000313" key="9">
    <source>
        <dbReference type="EMBL" id="MTU04260.1"/>
    </source>
</evidence>
<sequence>MVYFFGFLGGLALFLYGMQLMGDGLQRAAGEKLQKILEALTGVLIVGVALGAAVTAVLQSSSATTVMTVGLVNAGLMTLKQAFGIVMGANIGTTITAQLIAFKLTDYVTLILAIGFAMQLLAKRRRGKYLGQVLLGFGILMLGMSMMGQSVLPLREYQGFVDFIGKFSHNPILGIGVGIVMTVLIQSSSATIGILIAMASQGLIPLEGAIPVLLGDNIGTCITAIMAAWRANVTAKRVALAHVLFNLIGSILFVTFMGLFIKLVLAVSPAHDIARQIANAHTAFNIINTLIFLPFAAPFIKLVERLLPGSDGVISRKPIYLDVNMLKTPSIAMTLAGKEVVRMGTMARHNVELSIAAMEDMDSRKIAYVLEHEPVIDALEEEVTKYLTQMSETQMSRELSARHTGLLHACNDIERIGDHGETLAKKVRMIYEDNVKFSDEAKAELHTLGQMVLEASGKALEALEKDDKKLAEEAWALCRQVKQYQKEIRKNHIVRLNEKRCDPVAGFVMLELLINMKRVSDHSKNISQLVLGIF</sequence>
<dbReference type="Pfam" id="PF01895">
    <property type="entry name" value="PhoU"/>
    <property type="match status" value="2"/>
</dbReference>
<dbReference type="InterPro" id="IPR004633">
    <property type="entry name" value="NaPi_cotrn-rel/YqeW-like"/>
</dbReference>
<evidence type="ECO:0000256" key="5">
    <source>
        <dbReference type="ARBA" id="ARBA00023136"/>
    </source>
</evidence>
<name>A0A3G9GZW7_9FIRM</name>
<dbReference type="SUPFAM" id="SSF109755">
    <property type="entry name" value="PhoU-like"/>
    <property type="match status" value="1"/>
</dbReference>
<evidence type="ECO:0000256" key="4">
    <source>
        <dbReference type="ARBA" id="ARBA00022989"/>
    </source>
</evidence>
<dbReference type="PANTHER" id="PTHR10010">
    <property type="entry name" value="SOLUTE CARRIER FAMILY 34 SODIUM PHOSPHATE , MEMBER 2-RELATED"/>
    <property type="match status" value="1"/>
</dbReference>
<feature type="transmembrane region" description="Helical" evidence="6">
    <location>
        <begin position="37"/>
        <end position="58"/>
    </location>
</feature>
<comment type="subcellular location">
    <subcellularLocation>
        <location evidence="1">Cell membrane</location>
        <topology evidence="1">Multi-pass membrane protein</topology>
    </subcellularLocation>
</comment>
<gene>
    <name evidence="8" type="ORF">GMD11_07960</name>
    <name evidence="9" type="ORF">GMD18_07615</name>
</gene>
<evidence type="ECO:0000259" key="7">
    <source>
        <dbReference type="Pfam" id="PF01895"/>
    </source>
</evidence>
<dbReference type="Proteomes" id="UP000443070">
    <property type="component" value="Unassembled WGS sequence"/>
</dbReference>
<feature type="domain" description="PhoU" evidence="7">
    <location>
        <begin position="446"/>
        <end position="530"/>
    </location>
</feature>
<comment type="caution">
    <text evidence="8">The sequence shown here is derived from an EMBL/GenBank/DDBJ whole genome shotgun (WGS) entry which is preliminary data.</text>
</comment>
<dbReference type="EMBL" id="WNBW01000005">
    <property type="protein sequence ID" value="MTU04260.1"/>
    <property type="molecule type" value="Genomic_DNA"/>
</dbReference>
<dbReference type="RefSeq" id="WP_046430254.1">
    <property type="nucleotide sequence ID" value="NZ_AP019004.1"/>
</dbReference>
<dbReference type="Gene3D" id="1.20.58.220">
    <property type="entry name" value="Phosphate transport system protein phou homolog 2, domain 2"/>
    <property type="match status" value="1"/>
</dbReference>
<dbReference type="InterPro" id="IPR038078">
    <property type="entry name" value="PhoU-like_sf"/>
</dbReference>
<protein>
    <submittedName>
        <fullName evidence="8">Na/Pi cotransporter family protein</fullName>
    </submittedName>
</protein>
<reference evidence="10 11" key="1">
    <citation type="journal article" date="2019" name="Nat. Med.">
        <title>A library of human gut bacterial isolates paired with longitudinal multiomics data enables mechanistic microbiome research.</title>
        <authorList>
            <person name="Poyet M."/>
            <person name="Groussin M."/>
            <person name="Gibbons S.M."/>
            <person name="Avila-Pacheco J."/>
            <person name="Jiang X."/>
            <person name="Kearney S.M."/>
            <person name="Perrotta A.R."/>
            <person name="Berdy B."/>
            <person name="Zhao S."/>
            <person name="Lieberman T.D."/>
            <person name="Swanson P.K."/>
            <person name="Smith M."/>
            <person name="Roesemann S."/>
            <person name="Alexander J.E."/>
            <person name="Rich S.A."/>
            <person name="Livny J."/>
            <person name="Vlamakis H."/>
            <person name="Clish C."/>
            <person name="Bullock K."/>
            <person name="Deik A."/>
            <person name="Scott J."/>
            <person name="Pierce K.A."/>
            <person name="Xavier R.J."/>
            <person name="Alm E.J."/>
        </authorList>
    </citation>
    <scope>NUCLEOTIDE SEQUENCE [LARGE SCALE GENOMIC DNA]</scope>
    <source>
        <strain evidence="8 11">BIOML-A13</strain>
        <strain evidence="9 10">BIOML-A3</strain>
    </source>
</reference>
<dbReference type="GeneID" id="49406532"/>
<dbReference type="NCBIfam" id="NF037997">
    <property type="entry name" value="Na_Pi_symport"/>
    <property type="match status" value="1"/>
</dbReference>